<evidence type="ECO:0000256" key="2">
    <source>
        <dbReference type="ARBA" id="ARBA00023043"/>
    </source>
</evidence>
<dbReference type="EMBL" id="SWLB01000012">
    <property type="protein sequence ID" value="KAF3332145.1"/>
    <property type="molecule type" value="Genomic_DNA"/>
</dbReference>
<name>A0A833VM22_9POAL</name>
<gene>
    <name evidence="4" type="ORF">FCM35_KLT03551</name>
</gene>
<evidence type="ECO:0000256" key="1">
    <source>
        <dbReference type="ARBA" id="ARBA00022737"/>
    </source>
</evidence>
<dbReference type="Gene3D" id="1.25.40.20">
    <property type="entry name" value="Ankyrin repeat-containing domain"/>
    <property type="match status" value="1"/>
</dbReference>
<organism evidence="4 5">
    <name type="scientific">Carex littledalei</name>
    <dbReference type="NCBI Taxonomy" id="544730"/>
    <lineage>
        <taxon>Eukaryota</taxon>
        <taxon>Viridiplantae</taxon>
        <taxon>Streptophyta</taxon>
        <taxon>Embryophyta</taxon>
        <taxon>Tracheophyta</taxon>
        <taxon>Spermatophyta</taxon>
        <taxon>Magnoliopsida</taxon>
        <taxon>Liliopsida</taxon>
        <taxon>Poales</taxon>
        <taxon>Cyperaceae</taxon>
        <taxon>Cyperoideae</taxon>
        <taxon>Cariceae</taxon>
        <taxon>Carex</taxon>
        <taxon>Carex subgen. Euthyceras</taxon>
    </lineage>
</organism>
<feature type="repeat" description="ANK" evidence="3">
    <location>
        <begin position="61"/>
        <end position="83"/>
    </location>
</feature>
<dbReference type="PROSITE" id="PS50088">
    <property type="entry name" value="ANK_REPEAT"/>
    <property type="match status" value="1"/>
</dbReference>
<keyword evidence="2 3" id="KW-0040">ANK repeat</keyword>
<dbReference type="InterPro" id="IPR036770">
    <property type="entry name" value="Ankyrin_rpt-contain_sf"/>
</dbReference>
<keyword evidence="1" id="KW-0677">Repeat</keyword>
<protein>
    <submittedName>
        <fullName evidence="4">Ankyrin-3</fullName>
    </submittedName>
</protein>
<dbReference type="AlphaFoldDB" id="A0A833VM22"/>
<dbReference type="PROSITE" id="PS50297">
    <property type="entry name" value="ANK_REP_REGION"/>
    <property type="match status" value="1"/>
</dbReference>
<dbReference type="OrthoDB" id="620200at2759"/>
<proteinExistence type="predicted"/>
<dbReference type="PANTHER" id="PTHR24186:SF50">
    <property type="entry name" value="ANKYRIN REPEAT-CONTAINING PROTEIN ITN1-LIKE ISOFORM X1"/>
    <property type="match status" value="1"/>
</dbReference>
<sequence length="136" mass="14935">MGHVGVISAIMDHCPDSDELLDAKGRNFLHVAAQEGQRPVVWFICRTISKHNSMKNARDNDGNTPLHLAIDSGNELVVKQLMQDKEGSINIFNKKGLTLQDLSAIATFNDNAISPTFQVNNVHLITINAPNLFSCP</sequence>
<accession>A0A833VM22</accession>
<dbReference type="SUPFAM" id="SSF48403">
    <property type="entry name" value="Ankyrin repeat"/>
    <property type="match status" value="1"/>
</dbReference>
<dbReference type="Proteomes" id="UP000623129">
    <property type="component" value="Unassembled WGS sequence"/>
</dbReference>
<evidence type="ECO:0000313" key="5">
    <source>
        <dbReference type="Proteomes" id="UP000623129"/>
    </source>
</evidence>
<dbReference type="Pfam" id="PF12796">
    <property type="entry name" value="Ank_2"/>
    <property type="match status" value="1"/>
</dbReference>
<evidence type="ECO:0000256" key="3">
    <source>
        <dbReference type="PROSITE-ProRule" id="PRU00023"/>
    </source>
</evidence>
<dbReference type="PANTHER" id="PTHR24186">
    <property type="entry name" value="PROTEIN PHOSPHATASE 1 REGULATORY SUBUNIT"/>
    <property type="match status" value="1"/>
</dbReference>
<dbReference type="InterPro" id="IPR002110">
    <property type="entry name" value="Ankyrin_rpt"/>
</dbReference>
<evidence type="ECO:0000313" key="4">
    <source>
        <dbReference type="EMBL" id="KAF3332145.1"/>
    </source>
</evidence>
<reference evidence="4" key="1">
    <citation type="submission" date="2020-01" db="EMBL/GenBank/DDBJ databases">
        <title>Genome sequence of Kobresia littledalei, the first chromosome-level genome in the family Cyperaceae.</title>
        <authorList>
            <person name="Qu G."/>
        </authorList>
    </citation>
    <scope>NUCLEOTIDE SEQUENCE</scope>
    <source>
        <strain evidence="4">C.B.Clarke</strain>
        <tissue evidence="4">Leaf</tissue>
    </source>
</reference>
<comment type="caution">
    <text evidence="4">The sequence shown here is derived from an EMBL/GenBank/DDBJ whole genome shotgun (WGS) entry which is preliminary data.</text>
</comment>
<dbReference type="GO" id="GO:0005886">
    <property type="term" value="C:plasma membrane"/>
    <property type="evidence" value="ECO:0007669"/>
    <property type="project" value="TreeGrafter"/>
</dbReference>
<dbReference type="SMART" id="SM00248">
    <property type="entry name" value="ANK"/>
    <property type="match status" value="2"/>
</dbReference>
<keyword evidence="5" id="KW-1185">Reference proteome</keyword>